<keyword evidence="3" id="KW-1003">Cell membrane</keyword>
<dbReference type="KEGG" id="fng:JM64_05150"/>
<dbReference type="InterPro" id="IPR035906">
    <property type="entry name" value="MetI-like_sf"/>
</dbReference>
<gene>
    <name evidence="9" type="ORF">JM64_05150</name>
</gene>
<dbReference type="GO" id="GO:0055085">
    <property type="term" value="P:transmembrane transport"/>
    <property type="evidence" value="ECO:0007669"/>
    <property type="project" value="InterPro"/>
</dbReference>
<keyword evidence="5 7" id="KW-1133">Transmembrane helix</keyword>
<keyword evidence="6 7" id="KW-0472">Membrane</keyword>
<dbReference type="EMBL" id="CP011393">
    <property type="protein sequence ID" value="ANE41426.1"/>
    <property type="molecule type" value="Genomic_DNA"/>
</dbReference>
<reference evidence="9 10" key="1">
    <citation type="submission" date="2014-08" db="EMBL/GenBank/DDBJ databases">
        <title>Fervidobacterium pennivorans DYC genome.</title>
        <authorList>
            <person name="Wushke S."/>
        </authorList>
    </citation>
    <scope>NUCLEOTIDE SEQUENCE [LARGE SCALE GENOMIC DNA]</scope>
    <source>
        <strain evidence="9 10">DYC</strain>
    </source>
</reference>
<feature type="transmembrane region" description="Helical" evidence="7">
    <location>
        <begin position="122"/>
        <end position="141"/>
    </location>
</feature>
<dbReference type="SUPFAM" id="SSF161098">
    <property type="entry name" value="MetI-like"/>
    <property type="match status" value="1"/>
</dbReference>
<evidence type="ECO:0000256" key="6">
    <source>
        <dbReference type="ARBA" id="ARBA00023136"/>
    </source>
</evidence>
<protein>
    <submittedName>
        <fullName evidence="9">ABC transporter permease</fullName>
    </submittedName>
</protein>
<evidence type="ECO:0000256" key="3">
    <source>
        <dbReference type="ARBA" id="ARBA00022475"/>
    </source>
</evidence>
<evidence type="ECO:0000256" key="7">
    <source>
        <dbReference type="RuleBase" id="RU363032"/>
    </source>
</evidence>
<dbReference type="InterPro" id="IPR000515">
    <property type="entry name" value="MetI-like"/>
</dbReference>
<dbReference type="GO" id="GO:0005886">
    <property type="term" value="C:plasma membrane"/>
    <property type="evidence" value="ECO:0007669"/>
    <property type="project" value="UniProtKB-SubCell"/>
</dbReference>
<feature type="domain" description="ABC transmembrane type-1" evidence="8">
    <location>
        <begin position="56"/>
        <end position="236"/>
    </location>
</feature>
<dbReference type="Gene3D" id="1.10.3720.10">
    <property type="entry name" value="MetI-like"/>
    <property type="match status" value="1"/>
</dbReference>
<evidence type="ECO:0000313" key="9">
    <source>
        <dbReference type="EMBL" id="ANE41426.1"/>
    </source>
</evidence>
<evidence type="ECO:0000256" key="4">
    <source>
        <dbReference type="ARBA" id="ARBA00022692"/>
    </source>
</evidence>
<comment type="similarity">
    <text evidence="7">Belongs to the binding-protein-dependent transport system permease family.</text>
</comment>
<keyword evidence="4 7" id="KW-0812">Transmembrane</keyword>
<dbReference type="Proteomes" id="UP000077096">
    <property type="component" value="Chromosome"/>
</dbReference>
<dbReference type="PATRIC" id="fig|93466.3.peg.1097"/>
<dbReference type="AlphaFoldDB" id="A0A172T393"/>
<feature type="transmembrane region" description="Helical" evidence="7">
    <location>
        <begin position="12"/>
        <end position="33"/>
    </location>
</feature>
<proteinExistence type="inferred from homology"/>
<dbReference type="PROSITE" id="PS50928">
    <property type="entry name" value="ABC_TM1"/>
    <property type="match status" value="1"/>
</dbReference>
<evidence type="ECO:0000259" key="8">
    <source>
        <dbReference type="PROSITE" id="PS50928"/>
    </source>
</evidence>
<dbReference type="CDD" id="cd06261">
    <property type="entry name" value="TM_PBP2"/>
    <property type="match status" value="1"/>
</dbReference>
<organism evidence="9 10">
    <name type="scientific">Fervidobacterium pennivorans</name>
    <dbReference type="NCBI Taxonomy" id="93466"/>
    <lineage>
        <taxon>Bacteria</taxon>
        <taxon>Thermotogati</taxon>
        <taxon>Thermotogota</taxon>
        <taxon>Thermotogae</taxon>
        <taxon>Thermotogales</taxon>
        <taxon>Fervidobacteriaceae</taxon>
        <taxon>Fervidobacterium</taxon>
    </lineage>
</organism>
<evidence type="ECO:0000256" key="5">
    <source>
        <dbReference type="ARBA" id="ARBA00022989"/>
    </source>
</evidence>
<accession>A0A172T393</accession>
<evidence type="ECO:0000256" key="2">
    <source>
        <dbReference type="ARBA" id="ARBA00022448"/>
    </source>
</evidence>
<sequence>MHLENLWKYLTGILVIFITWTVLSFLISSQLILPDPLMVLKTLISELQKSEVLEALVITLSKIGVVLATTVTFGVLIGFFIGLNDVVYDILRPGILVIQAVPIITWLALVMFIWGIGWLGPVIVSILSLLPHTILSTAIGIRTTDKRLIEMAKVYRVPRSKVIRNIYLGSIVPQLLSALQVIIGNVWKVVVVAEYMCGDKGIGVLIAWARQSVAVEKVYAYTAIIILIGLIVENILNHFVRKLLKNWELV</sequence>
<feature type="transmembrane region" description="Helical" evidence="7">
    <location>
        <begin position="218"/>
        <end position="236"/>
    </location>
</feature>
<dbReference type="Pfam" id="PF00528">
    <property type="entry name" value="BPD_transp_1"/>
    <property type="match status" value="1"/>
</dbReference>
<comment type="subcellular location">
    <subcellularLocation>
        <location evidence="1 7">Cell membrane</location>
        <topology evidence="1 7">Multi-pass membrane protein</topology>
    </subcellularLocation>
</comment>
<evidence type="ECO:0000313" key="10">
    <source>
        <dbReference type="Proteomes" id="UP000077096"/>
    </source>
</evidence>
<keyword evidence="2 7" id="KW-0813">Transport</keyword>
<name>A0A172T393_FERPE</name>
<feature type="transmembrane region" description="Helical" evidence="7">
    <location>
        <begin position="162"/>
        <end position="183"/>
    </location>
</feature>
<feature type="transmembrane region" description="Helical" evidence="7">
    <location>
        <begin position="95"/>
        <end position="116"/>
    </location>
</feature>
<dbReference type="PANTHER" id="PTHR30151">
    <property type="entry name" value="ALKANE SULFONATE ABC TRANSPORTER-RELATED, MEMBRANE SUBUNIT"/>
    <property type="match status" value="1"/>
</dbReference>
<dbReference type="PANTHER" id="PTHR30151:SF38">
    <property type="entry name" value="ALIPHATIC SULFONATES TRANSPORT PERMEASE PROTEIN SSUC-RELATED"/>
    <property type="match status" value="1"/>
</dbReference>
<feature type="transmembrane region" description="Helical" evidence="7">
    <location>
        <begin position="63"/>
        <end position="83"/>
    </location>
</feature>
<evidence type="ECO:0000256" key="1">
    <source>
        <dbReference type="ARBA" id="ARBA00004651"/>
    </source>
</evidence>